<gene>
    <name evidence="6" type="ORF">C9374_007878</name>
</gene>
<dbReference type="InterPro" id="IPR043129">
    <property type="entry name" value="ATPase_NBD"/>
</dbReference>
<feature type="region of interest" description="Disordered" evidence="1">
    <location>
        <begin position="639"/>
        <end position="667"/>
    </location>
</feature>
<evidence type="ECO:0000259" key="4">
    <source>
        <dbReference type="Pfam" id="PF06032"/>
    </source>
</evidence>
<dbReference type="RefSeq" id="XP_044545992.1">
    <property type="nucleotide sequence ID" value="XM_044697891.1"/>
</dbReference>
<dbReference type="InterPro" id="IPR008040">
    <property type="entry name" value="Hydant_A_N"/>
</dbReference>
<evidence type="ECO:0008006" key="8">
    <source>
        <dbReference type="Google" id="ProtNLM"/>
    </source>
</evidence>
<name>A0AA88KGL8_NAELO</name>
<evidence type="ECO:0000313" key="7">
    <source>
        <dbReference type="Proteomes" id="UP000816034"/>
    </source>
</evidence>
<protein>
    <recommendedName>
        <fullName evidence="8">Hydantoinase/oxoprolinase</fullName>
    </recommendedName>
</protein>
<accession>A0AA88KGL8</accession>
<dbReference type="Pfam" id="PF05378">
    <property type="entry name" value="Hydant_A_N"/>
    <property type="match status" value="1"/>
</dbReference>
<dbReference type="Gene3D" id="2.40.390.10">
    <property type="entry name" value="CV3147-like"/>
    <property type="match status" value="1"/>
</dbReference>
<dbReference type="EMBL" id="PYSW02000031">
    <property type="protein sequence ID" value="KAG2378730.1"/>
    <property type="molecule type" value="Genomic_DNA"/>
</dbReference>
<dbReference type="AlphaFoldDB" id="A0AA88KGL8"/>
<evidence type="ECO:0000313" key="6">
    <source>
        <dbReference type="EMBL" id="KAG2378730.1"/>
    </source>
</evidence>
<feature type="domain" description="S-Me-THD-like C-terminal" evidence="5">
    <location>
        <begin position="863"/>
        <end position="1059"/>
    </location>
</feature>
<evidence type="ECO:0000259" key="3">
    <source>
        <dbReference type="Pfam" id="PF05378"/>
    </source>
</evidence>
<dbReference type="SUPFAM" id="SSF53067">
    <property type="entry name" value="Actin-like ATPase domain"/>
    <property type="match status" value="1"/>
</dbReference>
<dbReference type="Gene3D" id="3.40.1610.10">
    <property type="entry name" value="CV3147-like domain"/>
    <property type="match status" value="1"/>
</dbReference>
<comment type="caution">
    <text evidence="6">The sequence shown here is derived from an EMBL/GenBank/DDBJ whole genome shotgun (WGS) entry which is preliminary data.</text>
</comment>
<evidence type="ECO:0000259" key="5">
    <source>
        <dbReference type="Pfam" id="PF20906"/>
    </source>
</evidence>
<dbReference type="SUPFAM" id="SSF160991">
    <property type="entry name" value="CV3147-like"/>
    <property type="match status" value="1"/>
</dbReference>
<organism evidence="6 7">
    <name type="scientific">Naegleria lovaniensis</name>
    <name type="common">Amoeba</name>
    <dbReference type="NCBI Taxonomy" id="51637"/>
    <lineage>
        <taxon>Eukaryota</taxon>
        <taxon>Discoba</taxon>
        <taxon>Heterolobosea</taxon>
        <taxon>Tetramitia</taxon>
        <taxon>Eutetramitia</taxon>
        <taxon>Vahlkampfiidae</taxon>
        <taxon>Naegleria</taxon>
    </lineage>
</organism>
<dbReference type="Pfam" id="PF20906">
    <property type="entry name" value="S-Me-THD_C"/>
    <property type="match status" value="1"/>
</dbReference>
<proteinExistence type="predicted"/>
<dbReference type="Pfam" id="PF06032">
    <property type="entry name" value="S-Me-THD_N"/>
    <property type="match status" value="1"/>
</dbReference>
<feature type="compositionally biased region" description="Low complexity" evidence="1">
    <location>
        <begin position="640"/>
        <end position="664"/>
    </location>
</feature>
<dbReference type="GO" id="GO:0016787">
    <property type="term" value="F:hydrolase activity"/>
    <property type="evidence" value="ECO:0007669"/>
    <property type="project" value="InterPro"/>
</dbReference>
<dbReference type="InterPro" id="IPR048350">
    <property type="entry name" value="S-Me-THD-like_C"/>
</dbReference>
<dbReference type="Gene3D" id="3.30.420.40">
    <property type="match status" value="1"/>
</dbReference>
<dbReference type="Pfam" id="PF01968">
    <property type="entry name" value="Hydantoinase_A"/>
    <property type="match status" value="1"/>
</dbReference>
<dbReference type="PANTHER" id="PTHR11365">
    <property type="entry name" value="5-OXOPROLINASE RELATED"/>
    <property type="match status" value="1"/>
</dbReference>
<dbReference type="InterPro" id="IPR024071">
    <property type="entry name" value="S-Me-THD_C_sf"/>
</dbReference>
<dbReference type="InterPro" id="IPR010318">
    <property type="entry name" value="S-Me-THD_N"/>
</dbReference>
<evidence type="ECO:0000259" key="2">
    <source>
        <dbReference type="Pfam" id="PF01968"/>
    </source>
</evidence>
<dbReference type="InterPro" id="IPR027479">
    <property type="entry name" value="S-Me-THD_N_sf"/>
</dbReference>
<dbReference type="InterPro" id="IPR045079">
    <property type="entry name" value="Oxoprolinase-like"/>
</dbReference>
<dbReference type="Proteomes" id="UP000816034">
    <property type="component" value="Unassembled WGS sequence"/>
</dbReference>
<dbReference type="GeneID" id="68100332"/>
<evidence type="ECO:0000256" key="1">
    <source>
        <dbReference type="SAM" id="MobiDB-lite"/>
    </source>
</evidence>
<sequence>MSQLHTSQLKDLFIIGIDVGSTTTDCALINHTRNNRVECSFKTQTTRDITKGILAAIEKVCEQYRIEQNSEDIITSSSSSNDSTIGPNIMCVIIGTTHFVNAILSFSPDLERVGICRLTSTANECLPPCASFPDALRQSVFGDYFKLDGGYEVDGREMYEINKEQVFEMCQRFQSQNLTNIVVSGVFSPINEQQEEKVAEYIREFYHDRLQELKITCSHTISEMGFMQRENASILNATLKGIAQKICRSFQEAIGSKYDCPFFLTQNDGTVMSPSMAMEFPIFAIQSGPTNSMKGAAFLSKIENAIVVDIGGLTTDVGVLVNGFPRLSNTNVSIGNVLTNFRVPDVHSIALGGGSIVSSSSQLLLHQEEHSKSFSIGPQSVGYNIFKEALIFGGETTTTTDIAVACGLLSMESFQSVLTQNHNETLSSTTTNIEEILSRLNENNYAQQVLHQIHQMVEDAIDHVKTSSTPLPVLLVGGGSVLIDEKNRTFEGTSQVLKPQHYQCANAVGAALAQVSGRVDKVLNIDVASMGSDHENMTTSIMTPLDAREHVIESVKQQAKEKAIRNGARPETVEIIDFECIPLAYVPGNTCRFICKAVGQLDVSVVKNSSSSGWKMHDNGRDNNIHDSTDTNSIQQVVESNNSSRNNAALSSTSTSSNSTSTSSEPRIMNIIENSTLSRREWILTPTDVDYLEIGSGIISSGGGGSPRLASIVARNLIRKCHHNNNSDHSKHHPIKIIQPQDLSPDAFVLPLAVMGAPLVLSEKFFVEEFVKAIETMKNMTNKKIEALFCAEIGGSNSITPLLVSAWTGIPVVDADGMGRALPELQMISYLIYGGNHVPAMLCDDKSNHVIVSSTNPRKPFKSLEELFRPVVVSLGSMCGLLMAPISKEQVLKYTVKNSYSGIWRIGKSVSMARHNFMDPVKSIFQAHQGKLIFVGKIVDVDRKTTSGFNVGKCVLQGNSEFQNMKCEIDFQNEFLVATLLSTEESRETTTARQRTVLGSVPDIIAVVDSQTGLAIQTEELRFGFRVSVLCLACPDLYQTEQALKVVGPKAFGYSDIELNCLQPATFSSVFEEV</sequence>
<feature type="domain" description="Hydantoinase/oxoprolinase N-terminal" evidence="3">
    <location>
        <begin position="15"/>
        <end position="204"/>
    </location>
</feature>
<feature type="domain" description="S-Me-THD N-terminal" evidence="4">
    <location>
        <begin position="687"/>
        <end position="853"/>
    </location>
</feature>
<feature type="compositionally biased region" description="Basic and acidic residues" evidence="1">
    <location>
        <begin position="615"/>
        <end position="629"/>
    </location>
</feature>
<feature type="region of interest" description="Disordered" evidence="1">
    <location>
        <begin position="610"/>
        <end position="629"/>
    </location>
</feature>
<keyword evidence="7" id="KW-1185">Reference proteome</keyword>
<dbReference type="PANTHER" id="PTHR11365:SF10">
    <property type="entry name" value="HYDANTOINASE_OXOPROLINASE"/>
    <property type="match status" value="1"/>
</dbReference>
<dbReference type="InterPro" id="IPR002821">
    <property type="entry name" value="Hydantoinase_A"/>
</dbReference>
<reference evidence="6 7" key="1">
    <citation type="journal article" date="2018" name="BMC Genomics">
        <title>The genome of Naegleria lovaniensis, the basis for a comparative approach to unravel pathogenicity factors of the human pathogenic amoeba N. fowleri.</title>
        <authorList>
            <person name="Liechti N."/>
            <person name="Schurch N."/>
            <person name="Bruggmann R."/>
            <person name="Wittwer M."/>
        </authorList>
    </citation>
    <scope>NUCLEOTIDE SEQUENCE [LARGE SCALE GENOMIC DNA]</scope>
    <source>
        <strain evidence="6 7">ATCC 30569</strain>
    </source>
</reference>
<feature type="domain" description="Hydantoinase A/oxoprolinase" evidence="2">
    <location>
        <begin position="229"/>
        <end position="516"/>
    </location>
</feature>